<feature type="domain" description="YdbS-like PH" evidence="2">
    <location>
        <begin position="243"/>
        <end position="325"/>
    </location>
</feature>
<comment type="caution">
    <text evidence="3">The sequence shown here is derived from an EMBL/GenBank/DDBJ whole genome shotgun (WGS) entry which is preliminary data.</text>
</comment>
<sequence length="477" mass="55002">MYKRQHPITILLELKLSNLYPIIFLAIFSGDMGIFRFLLPLGFFVIALIFVAVSWYFKVYWVENNILHIKQGIFTKKESYLNKERVQTIQTSSNIFYQLLGLTRLKIETAGGGSEPEVNLAGIRVEEAKELIALLNEDVSEAEQMDEALAETTTKEEKPSTVYKLTWNEILLASVTSGEIGLLFSLLFVVWSQVNDYIPNWIIEKAESYIMGHDIYGWMLIGGVLLVLSWILSTIRYAMKHANFTVYRKNDEIRIAQGLYEKKEIALKLHRIQGITIKEGLFRQPFGYCTVNVEVIQSVGEEGGQEKVVLHPLIQKDRVGELLSYLELPYAVPEQLTALPKTALRRYIIESMIYFGILAVPVAGALVYFEKYMFTFALLPLLLLFIAIGYAQYRAAGYKVNGDQLAIIYRNIAKYTGLVRRRHIQSLEKQQSYFQRKDQLCTYTFYSAASHYKLEHTRLEDAENMYNWYKNKEITLS</sequence>
<dbReference type="AlphaFoldDB" id="A0A073K0U7"/>
<dbReference type="OrthoDB" id="2195155at2"/>
<proteinExistence type="predicted"/>
<dbReference type="InterPro" id="IPR014529">
    <property type="entry name" value="UCP026631"/>
</dbReference>
<feature type="transmembrane region" description="Helical" evidence="1">
    <location>
        <begin position="372"/>
        <end position="391"/>
    </location>
</feature>
<feature type="transmembrane region" description="Helical" evidence="1">
    <location>
        <begin position="34"/>
        <end position="57"/>
    </location>
</feature>
<keyword evidence="1" id="KW-1133">Transmembrane helix</keyword>
<feature type="transmembrane region" description="Helical" evidence="1">
    <location>
        <begin position="7"/>
        <end position="28"/>
    </location>
</feature>
<evidence type="ECO:0000259" key="2">
    <source>
        <dbReference type="Pfam" id="PF03703"/>
    </source>
</evidence>
<dbReference type="STRING" id="574376.BAMA_16910"/>
<evidence type="ECO:0000313" key="4">
    <source>
        <dbReference type="Proteomes" id="UP000027822"/>
    </source>
</evidence>
<feature type="transmembrane region" description="Helical" evidence="1">
    <location>
        <begin position="215"/>
        <end position="239"/>
    </location>
</feature>
<dbReference type="eggNOG" id="COG3428">
    <property type="taxonomic scope" value="Bacteria"/>
</dbReference>
<dbReference type="InterPro" id="IPR005182">
    <property type="entry name" value="YdbS-like_PH"/>
</dbReference>
<dbReference type="Proteomes" id="UP000027822">
    <property type="component" value="Unassembled WGS sequence"/>
</dbReference>
<feature type="domain" description="YdbS-like PH" evidence="2">
    <location>
        <begin position="55"/>
        <end position="133"/>
    </location>
</feature>
<evidence type="ECO:0000313" key="3">
    <source>
        <dbReference type="EMBL" id="KEK20130.1"/>
    </source>
</evidence>
<keyword evidence="4" id="KW-1185">Reference proteome</keyword>
<dbReference type="PIRSF" id="PIRSF026631">
    <property type="entry name" value="UCP026631"/>
    <property type="match status" value="1"/>
</dbReference>
<organism evidence="3 4">
    <name type="scientific">Bacillus manliponensis</name>
    <dbReference type="NCBI Taxonomy" id="574376"/>
    <lineage>
        <taxon>Bacteria</taxon>
        <taxon>Bacillati</taxon>
        <taxon>Bacillota</taxon>
        <taxon>Bacilli</taxon>
        <taxon>Bacillales</taxon>
        <taxon>Bacillaceae</taxon>
        <taxon>Bacillus</taxon>
        <taxon>Bacillus cereus group</taxon>
    </lineage>
</organism>
<protein>
    <submittedName>
        <fullName evidence="3">Membrane protein</fullName>
    </submittedName>
</protein>
<keyword evidence="1" id="KW-0812">Transmembrane</keyword>
<feature type="transmembrane region" description="Helical" evidence="1">
    <location>
        <begin position="347"/>
        <end position="366"/>
    </location>
</feature>
<accession>A0A073K0U7</accession>
<keyword evidence="1" id="KW-0472">Membrane</keyword>
<gene>
    <name evidence="3" type="ORF">BAMA_16910</name>
</gene>
<dbReference type="Pfam" id="PF03703">
    <property type="entry name" value="bPH_2"/>
    <property type="match status" value="3"/>
</dbReference>
<dbReference type="PANTHER" id="PTHR34473">
    <property type="entry name" value="UPF0699 TRANSMEMBRANE PROTEIN YDBS"/>
    <property type="match status" value="1"/>
</dbReference>
<evidence type="ECO:0000256" key="1">
    <source>
        <dbReference type="SAM" id="Phobius"/>
    </source>
</evidence>
<reference evidence="3 4" key="1">
    <citation type="submission" date="2014-06" db="EMBL/GenBank/DDBJ databases">
        <title>Draft genome sequence of Bacillus manliponensis JCM 15802 (MCCC 1A00708).</title>
        <authorList>
            <person name="Lai Q."/>
            <person name="Liu Y."/>
            <person name="Shao Z."/>
        </authorList>
    </citation>
    <scope>NUCLEOTIDE SEQUENCE [LARGE SCALE GENOMIC DNA]</scope>
    <source>
        <strain evidence="3 4">JCM 15802</strain>
    </source>
</reference>
<name>A0A073K0U7_9BACI</name>
<feature type="domain" description="YdbS-like PH" evidence="2">
    <location>
        <begin position="393"/>
        <end position="469"/>
    </location>
</feature>
<feature type="transmembrane region" description="Helical" evidence="1">
    <location>
        <begin position="170"/>
        <end position="191"/>
    </location>
</feature>
<dbReference type="PANTHER" id="PTHR34473:SF2">
    <property type="entry name" value="UPF0699 TRANSMEMBRANE PROTEIN YDBT"/>
    <property type="match status" value="1"/>
</dbReference>
<dbReference type="EMBL" id="JOTN01000004">
    <property type="protein sequence ID" value="KEK20130.1"/>
    <property type="molecule type" value="Genomic_DNA"/>
</dbReference>
<dbReference type="RefSeq" id="WP_034637830.1">
    <property type="nucleotide sequence ID" value="NZ_CBCSJC010000003.1"/>
</dbReference>